<evidence type="ECO:0000256" key="2">
    <source>
        <dbReference type="ARBA" id="ARBA00023002"/>
    </source>
</evidence>
<sequence>MAFESGLSGKVAIVTGGSRGIGRAIVELLAGQGANVTFFYRGNEAAANEVVAGVQAAGGQATAMQVDVSDSAACAAAVEAVAERCERIDILVNNAGVVRDNLMAAMEDDEISDVLNTNVGGVFNVTRPVIPYMMSQRAGRIVNLSSVAGNKAGRGQANYAASKGAVDALTRALAVELAPRKILVNAVAPGVIETEMSQQVRDLAEDEVKRNILLKRYGQAQEVANAVGFLVSDLASYVTGQVLYVDGGFKMG</sequence>
<dbReference type="InterPro" id="IPR020904">
    <property type="entry name" value="Sc_DH/Rdtase_CS"/>
</dbReference>
<dbReference type="PANTHER" id="PTHR42879:SF2">
    <property type="entry name" value="3-OXOACYL-[ACYL-CARRIER-PROTEIN] REDUCTASE FABG"/>
    <property type="match status" value="1"/>
</dbReference>
<dbReference type="InterPro" id="IPR050259">
    <property type="entry name" value="SDR"/>
</dbReference>
<dbReference type="PRINTS" id="PR00081">
    <property type="entry name" value="GDHRDH"/>
</dbReference>
<comment type="caution">
    <text evidence="4">The sequence shown here is derived from an EMBL/GenBank/DDBJ whole genome shotgun (WGS) entry which is preliminary data.</text>
</comment>
<feature type="domain" description="Ketoreductase" evidence="3">
    <location>
        <begin position="10"/>
        <end position="192"/>
    </location>
</feature>
<dbReference type="GO" id="GO:0032787">
    <property type="term" value="P:monocarboxylic acid metabolic process"/>
    <property type="evidence" value="ECO:0007669"/>
    <property type="project" value="UniProtKB-ARBA"/>
</dbReference>
<accession>A0A953NC12</accession>
<organism evidence="4 5">
    <name type="scientific">Zwartia hollandica</name>
    <dbReference type="NCBI Taxonomy" id="324606"/>
    <lineage>
        <taxon>Bacteria</taxon>
        <taxon>Pseudomonadati</taxon>
        <taxon>Pseudomonadota</taxon>
        <taxon>Betaproteobacteria</taxon>
        <taxon>Burkholderiales</taxon>
        <taxon>Alcaligenaceae</taxon>
        <taxon>Zwartia</taxon>
    </lineage>
</organism>
<dbReference type="Gene3D" id="3.40.50.720">
    <property type="entry name" value="NAD(P)-binding Rossmann-like Domain"/>
    <property type="match status" value="1"/>
</dbReference>
<dbReference type="NCBIfam" id="NF005559">
    <property type="entry name" value="PRK07231.1"/>
    <property type="match status" value="1"/>
</dbReference>
<dbReference type="RefSeq" id="WP_259661978.1">
    <property type="nucleotide sequence ID" value="NZ_JAHXRI010000010.1"/>
</dbReference>
<dbReference type="SMART" id="SM00822">
    <property type="entry name" value="PKS_KR"/>
    <property type="match status" value="1"/>
</dbReference>
<evidence type="ECO:0000313" key="5">
    <source>
        <dbReference type="Proteomes" id="UP000739565"/>
    </source>
</evidence>
<dbReference type="NCBIfam" id="NF009466">
    <property type="entry name" value="PRK12826.1-2"/>
    <property type="match status" value="1"/>
</dbReference>
<dbReference type="PANTHER" id="PTHR42879">
    <property type="entry name" value="3-OXOACYL-(ACYL-CARRIER-PROTEIN) REDUCTASE"/>
    <property type="match status" value="1"/>
</dbReference>
<keyword evidence="2" id="KW-0560">Oxidoreductase</keyword>
<keyword evidence="5" id="KW-1185">Reference proteome</keyword>
<dbReference type="InterPro" id="IPR002347">
    <property type="entry name" value="SDR_fam"/>
</dbReference>
<dbReference type="InterPro" id="IPR057326">
    <property type="entry name" value="KR_dom"/>
</dbReference>
<name>A0A953NC12_9BURK</name>
<dbReference type="EMBL" id="JAHXRI010000010">
    <property type="protein sequence ID" value="MBZ1351582.1"/>
    <property type="molecule type" value="Genomic_DNA"/>
</dbReference>
<proteinExistence type="inferred from homology"/>
<comment type="similarity">
    <text evidence="1">Belongs to the short-chain dehydrogenases/reductases (SDR) family.</text>
</comment>
<dbReference type="PRINTS" id="PR00080">
    <property type="entry name" value="SDRFAMILY"/>
</dbReference>
<evidence type="ECO:0000259" key="3">
    <source>
        <dbReference type="SMART" id="SM00822"/>
    </source>
</evidence>
<dbReference type="Proteomes" id="UP000739565">
    <property type="component" value="Unassembled WGS sequence"/>
</dbReference>
<reference evidence="4" key="1">
    <citation type="submission" date="2021-07" db="EMBL/GenBank/DDBJ databases">
        <title>New genus and species of the family Alcaligenaceae.</title>
        <authorList>
            <person name="Hahn M.W."/>
        </authorList>
    </citation>
    <scope>NUCLEOTIDE SEQUENCE</scope>
    <source>
        <strain evidence="4">LF4-65</strain>
    </source>
</reference>
<protein>
    <submittedName>
        <fullName evidence="4">SDR family oxidoreductase</fullName>
    </submittedName>
</protein>
<dbReference type="SUPFAM" id="SSF51735">
    <property type="entry name" value="NAD(P)-binding Rossmann-fold domains"/>
    <property type="match status" value="1"/>
</dbReference>
<dbReference type="FunFam" id="3.40.50.720:FF:000173">
    <property type="entry name" value="3-oxoacyl-[acyl-carrier protein] reductase"/>
    <property type="match status" value="1"/>
</dbReference>
<evidence type="ECO:0000256" key="1">
    <source>
        <dbReference type="ARBA" id="ARBA00006484"/>
    </source>
</evidence>
<dbReference type="InterPro" id="IPR036291">
    <property type="entry name" value="NAD(P)-bd_dom_sf"/>
</dbReference>
<dbReference type="Pfam" id="PF13561">
    <property type="entry name" value="adh_short_C2"/>
    <property type="match status" value="1"/>
</dbReference>
<dbReference type="PROSITE" id="PS00061">
    <property type="entry name" value="ADH_SHORT"/>
    <property type="match status" value="1"/>
</dbReference>
<gene>
    <name evidence="4" type="ORF">KZZ10_13085</name>
</gene>
<dbReference type="AlphaFoldDB" id="A0A953NC12"/>
<dbReference type="GO" id="GO:0016491">
    <property type="term" value="F:oxidoreductase activity"/>
    <property type="evidence" value="ECO:0007669"/>
    <property type="project" value="UniProtKB-KW"/>
</dbReference>
<evidence type="ECO:0000313" key="4">
    <source>
        <dbReference type="EMBL" id="MBZ1351582.1"/>
    </source>
</evidence>